<keyword evidence="6" id="KW-0282">Flagellum</keyword>
<dbReference type="STRING" id="1122934.SAMN02745691_01305"/>
<organism evidence="6 7">
    <name type="scientific">Parasporobacterium paucivorans DSM 15970</name>
    <dbReference type="NCBI Taxonomy" id="1122934"/>
    <lineage>
        <taxon>Bacteria</taxon>
        <taxon>Bacillati</taxon>
        <taxon>Bacillota</taxon>
        <taxon>Clostridia</taxon>
        <taxon>Lachnospirales</taxon>
        <taxon>Lachnospiraceae</taxon>
        <taxon>Parasporobacterium</taxon>
    </lineage>
</organism>
<keyword evidence="6" id="KW-0969">Cilium</keyword>
<evidence type="ECO:0000256" key="4">
    <source>
        <dbReference type="ARBA" id="ARBA00022795"/>
    </source>
</evidence>
<dbReference type="Gene3D" id="1.20.120.340">
    <property type="entry name" value="Flagellar protein FliS"/>
    <property type="match status" value="1"/>
</dbReference>
<dbReference type="RefSeq" id="WP_073993557.1">
    <property type="nucleotide sequence ID" value="NZ_FQYT01000012.1"/>
</dbReference>
<keyword evidence="5" id="KW-0143">Chaperone</keyword>
<evidence type="ECO:0000313" key="6">
    <source>
        <dbReference type="EMBL" id="SHJ08386.1"/>
    </source>
</evidence>
<evidence type="ECO:0000256" key="5">
    <source>
        <dbReference type="ARBA" id="ARBA00023186"/>
    </source>
</evidence>
<dbReference type="AlphaFoldDB" id="A0A1M6GEJ2"/>
<dbReference type="CDD" id="cd16098">
    <property type="entry name" value="FliS"/>
    <property type="match status" value="1"/>
</dbReference>
<keyword evidence="6" id="KW-0966">Cell projection</keyword>
<dbReference type="InterPro" id="IPR036584">
    <property type="entry name" value="FliS_sf"/>
</dbReference>
<evidence type="ECO:0000256" key="1">
    <source>
        <dbReference type="ARBA" id="ARBA00004514"/>
    </source>
</evidence>
<dbReference type="Pfam" id="PF02561">
    <property type="entry name" value="FliS"/>
    <property type="match status" value="1"/>
</dbReference>
<dbReference type="SUPFAM" id="SSF101116">
    <property type="entry name" value="Flagellar export chaperone FliS"/>
    <property type="match status" value="1"/>
</dbReference>
<dbReference type="Proteomes" id="UP000184342">
    <property type="component" value="Unassembled WGS sequence"/>
</dbReference>
<keyword evidence="7" id="KW-1185">Reference proteome</keyword>
<comment type="subcellular location">
    <subcellularLocation>
        <location evidence="1">Cytoplasm</location>
        <location evidence="1">Cytosol</location>
    </subcellularLocation>
</comment>
<dbReference type="GO" id="GO:0044780">
    <property type="term" value="P:bacterial-type flagellum assembly"/>
    <property type="evidence" value="ECO:0007669"/>
    <property type="project" value="InterPro"/>
</dbReference>
<dbReference type="EMBL" id="FQYT01000012">
    <property type="protein sequence ID" value="SHJ08386.1"/>
    <property type="molecule type" value="Genomic_DNA"/>
</dbReference>
<evidence type="ECO:0000313" key="7">
    <source>
        <dbReference type="Proteomes" id="UP000184342"/>
    </source>
</evidence>
<dbReference type="InterPro" id="IPR003713">
    <property type="entry name" value="FliS"/>
</dbReference>
<proteinExistence type="inferred from homology"/>
<dbReference type="GO" id="GO:0005829">
    <property type="term" value="C:cytosol"/>
    <property type="evidence" value="ECO:0007669"/>
    <property type="project" value="UniProtKB-SubCell"/>
</dbReference>
<keyword evidence="4" id="KW-1005">Bacterial flagellum biogenesis</keyword>
<evidence type="ECO:0000256" key="2">
    <source>
        <dbReference type="ARBA" id="ARBA00008787"/>
    </source>
</evidence>
<evidence type="ECO:0000256" key="3">
    <source>
        <dbReference type="ARBA" id="ARBA00022490"/>
    </source>
</evidence>
<comment type="similarity">
    <text evidence="2">Belongs to the FliS family.</text>
</comment>
<dbReference type="PANTHER" id="PTHR34773:SF1">
    <property type="entry name" value="FLAGELLAR SECRETION CHAPERONE FLIS"/>
    <property type="match status" value="1"/>
</dbReference>
<accession>A0A1M6GEJ2</accession>
<name>A0A1M6GEJ2_9FIRM</name>
<gene>
    <name evidence="6" type="ORF">SAMN02745691_01305</name>
</gene>
<keyword evidence="3" id="KW-0963">Cytoplasm</keyword>
<dbReference type="PANTHER" id="PTHR34773">
    <property type="entry name" value="FLAGELLAR SECRETION CHAPERONE FLIS"/>
    <property type="match status" value="1"/>
</dbReference>
<dbReference type="OrthoDB" id="1524959at2"/>
<reference evidence="6 7" key="1">
    <citation type="submission" date="2016-11" db="EMBL/GenBank/DDBJ databases">
        <authorList>
            <person name="Jaros S."/>
            <person name="Januszkiewicz K."/>
            <person name="Wedrychowicz H."/>
        </authorList>
    </citation>
    <scope>NUCLEOTIDE SEQUENCE [LARGE SCALE GENOMIC DNA]</scope>
    <source>
        <strain evidence="6 7">DSM 15970</strain>
    </source>
</reference>
<dbReference type="GO" id="GO:0071973">
    <property type="term" value="P:bacterial-type flagellum-dependent cell motility"/>
    <property type="evidence" value="ECO:0007669"/>
    <property type="project" value="TreeGrafter"/>
</dbReference>
<sequence length="123" mass="14651">MNMQAYQQYKEQSVHTMTQSELLLLVLDELVKRLLRAELSLEQNNFELFDQSVNRSVEIVRYLKKTLNHQYEVSGQLSRMYDFFLYELSRIQASRNGKLIQELKPLAEDLRGTFREAARQVYN</sequence>
<protein>
    <submittedName>
        <fullName evidence="6">Flagellar protein FliS</fullName>
    </submittedName>
</protein>